<keyword evidence="1" id="KW-1133">Transmembrane helix</keyword>
<reference evidence="2" key="1">
    <citation type="submission" date="2018-02" db="EMBL/GenBank/DDBJ databases">
        <title>Rhizophora mucronata_Transcriptome.</title>
        <authorList>
            <person name="Meera S.P."/>
            <person name="Sreeshan A."/>
            <person name="Augustine A."/>
        </authorList>
    </citation>
    <scope>NUCLEOTIDE SEQUENCE</scope>
    <source>
        <tissue evidence="2">Leaf</tissue>
    </source>
</reference>
<accession>A0A2P2J2D6</accession>
<protein>
    <submittedName>
        <fullName evidence="2">Uncharacterized protein</fullName>
    </submittedName>
</protein>
<keyword evidence="1" id="KW-0812">Transmembrane</keyword>
<evidence type="ECO:0000256" key="1">
    <source>
        <dbReference type="SAM" id="Phobius"/>
    </source>
</evidence>
<evidence type="ECO:0000313" key="2">
    <source>
        <dbReference type="EMBL" id="MBW87622.1"/>
    </source>
</evidence>
<organism evidence="2">
    <name type="scientific">Rhizophora mucronata</name>
    <name type="common">Asiatic mangrove</name>
    <dbReference type="NCBI Taxonomy" id="61149"/>
    <lineage>
        <taxon>Eukaryota</taxon>
        <taxon>Viridiplantae</taxon>
        <taxon>Streptophyta</taxon>
        <taxon>Embryophyta</taxon>
        <taxon>Tracheophyta</taxon>
        <taxon>Spermatophyta</taxon>
        <taxon>Magnoliopsida</taxon>
        <taxon>eudicotyledons</taxon>
        <taxon>Gunneridae</taxon>
        <taxon>Pentapetalae</taxon>
        <taxon>rosids</taxon>
        <taxon>fabids</taxon>
        <taxon>Malpighiales</taxon>
        <taxon>Rhizophoraceae</taxon>
        <taxon>Rhizophora</taxon>
    </lineage>
</organism>
<name>A0A2P2J2D6_RHIMU</name>
<dbReference type="AlphaFoldDB" id="A0A2P2J2D6"/>
<keyword evidence="1" id="KW-0472">Membrane</keyword>
<proteinExistence type="predicted"/>
<feature type="transmembrane region" description="Helical" evidence="1">
    <location>
        <begin position="26"/>
        <end position="45"/>
    </location>
</feature>
<sequence length="59" mass="6970">MNQLLILLVIFNECNIFLHLYCFNYYILSFATHFTFVLLFLRYMLCVKFSAISSCSLCA</sequence>
<dbReference type="EMBL" id="GGEC01007139">
    <property type="protein sequence ID" value="MBW87622.1"/>
    <property type="molecule type" value="Transcribed_RNA"/>
</dbReference>